<evidence type="ECO:0000313" key="1">
    <source>
        <dbReference type="EMBL" id="PSL38630.1"/>
    </source>
</evidence>
<reference evidence="1 2" key="1">
    <citation type="submission" date="2018-03" db="EMBL/GenBank/DDBJ databases">
        <title>Genomic Encyclopedia of Archaeal and Bacterial Type Strains, Phase II (KMG-II): from individual species to whole genera.</title>
        <authorList>
            <person name="Goeker M."/>
        </authorList>
    </citation>
    <scope>NUCLEOTIDE SEQUENCE [LARGE SCALE GENOMIC DNA]</scope>
    <source>
        <strain evidence="1 2">DSM 21548</strain>
    </source>
</reference>
<name>A0A2P8GXD0_9MICO</name>
<dbReference type="EMBL" id="PYAU01000001">
    <property type="protein sequence ID" value="PSL38630.1"/>
    <property type="molecule type" value="Genomic_DNA"/>
</dbReference>
<organism evidence="1 2">
    <name type="scientific">Labedella gwakjiensis</name>
    <dbReference type="NCBI Taxonomy" id="390269"/>
    <lineage>
        <taxon>Bacteria</taxon>
        <taxon>Bacillati</taxon>
        <taxon>Actinomycetota</taxon>
        <taxon>Actinomycetes</taxon>
        <taxon>Micrococcales</taxon>
        <taxon>Microbacteriaceae</taxon>
        <taxon>Labedella</taxon>
    </lineage>
</organism>
<dbReference type="Proteomes" id="UP000241203">
    <property type="component" value="Unassembled WGS sequence"/>
</dbReference>
<accession>A0A2P8GXD0</accession>
<comment type="caution">
    <text evidence="1">The sequence shown here is derived from an EMBL/GenBank/DDBJ whole genome shotgun (WGS) entry which is preliminary data.</text>
</comment>
<proteinExistence type="predicted"/>
<gene>
    <name evidence="1" type="ORF">CLV49_2255</name>
</gene>
<sequence>MAIDSDESVPTLMDADSVSGYSRIRTEHSASVMGVAPDGATPVRF</sequence>
<dbReference type="AlphaFoldDB" id="A0A2P8GXD0"/>
<protein>
    <submittedName>
        <fullName evidence="1">Uncharacterized protein</fullName>
    </submittedName>
</protein>
<evidence type="ECO:0000313" key="2">
    <source>
        <dbReference type="Proteomes" id="UP000241203"/>
    </source>
</evidence>